<proteinExistence type="predicted"/>
<dbReference type="RefSeq" id="WP_283268579.1">
    <property type="nucleotide sequence ID" value="NZ_CP125669.1"/>
</dbReference>
<accession>A0ABY8S815</accession>
<keyword evidence="2" id="KW-1185">Reference proteome</keyword>
<reference evidence="1 2" key="1">
    <citation type="submission" date="2023-05" db="EMBL/GenBank/DDBJ databases">
        <title>The complete genome of Acinetobacter sp. nov KCTC 92772.</title>
        <authorList>
            <person name="Zhou G."/>
        </authorList>
    </citation>
    <scope>NUCLEOTIDE SEQUENCE [LARGE SCALE GENOMIC DNA]</scope>
    <source>
        <strain evidence="1 2">KCTC 92772</strain>
    </source>
</reference>
<evidence type="ECO:0000313" key="2">
    <source>
        <dbReference type="Proteomes" id="UP001229836"/>
    </source>
</evidence>
<sequence>MIDIEKEKSVFLGIYKYYPSAIKFTFDVENECFVLSKKNPLDHEVVTISQMNQQWLAWLRRAKLEYEKLNGCVVVPKDQISCFWQDSNEPENFCNSLDNLDNLGDCIDLGDIMEINKHIQANIKTEKLYGTWAADYGNPIDRSRSRFFVGTRGECEAIILENEQVFEAAKENHHE</sequence>
<dbReference type="EMBL" id="CP125669">
    <property type="protein sequence ID" value="WHP06957.1"/>
    <property type="molecule type" value="Genomic_DNA"/>
</dbReference>
<dbReference type="Proteomes" id="UP001229836">
    <property type="component" value="Chromosome"/>
</dbReference>
<name>A0ABY8S815_9GAMM</name>
<protein>
    <submittedName>
        <fullName evidence="1">Uncharacterized protein</fullName>
    </submittedName>
</protein>
<evidence type="ECO:0000313" key="1">
    <source>
        <dbReference type="EMBL" id="WHP06957.1"/>
    </source>
</evidence>
<gene>
    <name evidence="1" type="ORF">QLH32_05685</name>
</gene>
<organism evidence="1 2">
    <name type="scientific">Acinetobacter corruptisaponis</name>
    <dbReference type="NCBI Taxonomy" id="3045147"/>
    <lineage>
        <taxon>Bacteria</taxon>
        <taxon>Pseudomonadati</taxon>
        <taxon>Pseudomonadota</taxon>
        <taxon>Gammaproteobacteria</taxon>
        <taxon>Moraxellales</taxon>
        <taxon>Moraxellaceae</taxon>
        <taxon>Acinetobacter</taxon>
    </lineage>
</organism>